<evidence type="ECO:0000313" key="3">
    <source>
        <dbReference type="Proteomes" id="UP001499974"/>
    </source>
</evidence>
<organism evidence="2 3">
    <name type="scientific">Nocardioides conyzicola</name>
    <dbReference type="NCBI Taxonomy" id="1651781"/>
    <lineage>
        <taxon>Bacteria</taxon>
        <taxon>Bacillati</taxon>
        <taxon>Actinomycetota</taxon>
        <taxon>Actinomycetes</taxon>
        <taxon>Propionibacteriales</taxon>
        <taxon>Nocardioidaceae</taxon>
        <taxon>Nocardioides</taxon>
    </lineage>
</organism>
<keyword evidence="3" id="KW-1185">Reference proteome</keyword>
<proteinExistence type="predicted"/>
<comment type="caution">
    <text evidence="2">The sequence shown here is derived from an EMBL/GenBank/DDBJ whole genome shotgun (WGS) entry which is preliminary data.</text>
</comment>
<keyword evidence="1" id="KW-0472">Membrane</keyword>
<evidence type="ECO:0008006" key="4">
    <source>
        <dbReference type="Google" id="ProtNLM"/>
    </source>
</evidence>
<keyword evidence="1" id="KW-0812">Transmembrane</keyword>
<gene>
    <name evidence="2" type="ORF">GCM10023349_33840</name>
</gene>
<accession>A0ABP8XSG9</accession>
<evidence type="ECO:0000256" key="1">
    <source>
        <dbReference type="SAM" id="Phobius"/>
    </source>
</evidence>
<dbReference type="EMBL" id="BAABKM010000002">
    <property type="protein sequence ID" value="GAA4712045.1"/>
    <property type="molecule type" value="Genomic_DNA"/>
</dbReference>
<dbReference type="Pfam" id="PF14030">
    <property type="entry name" value="DUF4245"/>
    <property type="match status" value="1"/>
</dbReference>
<reference evidence="3" key="1">
    <citation type="journal article" date="2019" name="Int. J. Syst. Evol. Microbiol.">
        <title>The Global Catalogue of Microorganisms (GCM) 10K type strain sequencing project: providing services to taxonomists for standard genome sequencing and annotation.</title>
        <authorList>
            <consortium name="The Broad Institute Genomics Platform"/>
            <consortium name="The Broad Institute Genome Sequencing Center for Infectious Disease"/>
            <person name="Wu L."/>
            <person name="Ma J."/>
        </authorList>
    </citation>
    <scope>NUCLEOTIDE SEQUENCE [LARGE SCALE GENOMIC DNA]</scope>
    <source>
        <strain evidence="3">JCM 18531</strain>
    </source>
</reference>
<protein>
    <recommendedName>
        <fullName evidence="4">DUF4245 domain-containing protein</fullName>
    </recommendedName>
</protein>
<sequence length="191" mass="20737">MSESQTEPAAPEKAGRYNRSTGGLIGSMIVLVLVVLGIVAFRGAFRDTPDYQPEHIEYLDLIQSVQRVGLEPLYPPELPDGWFTKDASYDPGDRPSLDLVFATDDDHTAGLHQEDTSAKGLLTTYVGGGVTEDKATLTTDVGTWTSWTDTDGDHAFTTQHGEDTVLVYSSGDPDALRSFVESLTDAKLPEQ</sequence>
<dbReference type="Proteomes" id="UP001499974">
    <property type="component" value="Unassembled WGS sequence"/>
</dbReference>
<dbReference type="InterPro" id="IPR025339">
    <property type="entry name" value="DUF4245"/>
</dbReference>
<dbReference type="RefSeq" id="WP_345522580.1">
    <property type="nucleotide sequence ID" value="NZ_BAABKM010000002.1"/>
</dbReference>
<name>A0ABP8XSG9_9ACTN</name>
<feature type="transmembrane region" description="Helical" evidence="1">
    <location>
        <begin position="20"/>
        <end position="41"/>
    </location>
</feature>
<keyword evidence="1" id="KW-1133">Transmembrane helix</keyword>
<evidence type="ECO:0000313" key="2">
    <source>
        <dbReference type="EMBL" id="GAA4712045.1"/>
    </source>
</evidence>